<sequence length="251" mass="26683">MALFASIHFAILLITMFLAAKGIAENIHGNVTLVSPTSAPVYPPSIPDSVLIPPMIPIVAHLGPIRTRDTTTGMETEPCSTPSPIQTETKTETVSCLTRCPSEKRTTSAVLVTTIPFTNSFTHTQAITAPLVPDTVVTYPHEASSEILTLPSGLVLTHPYDASGSTITAYVLPKPPPTEIKPPSTKTAIKSTLSKTFASHISTSDSLSLGAPTAARTSTVPPTVHVNSAQRLKIHELFATGIFLLVCYFIQ</sequence>
<dbReference type="GeneID" id="81421619"/>
<name>A0A9W9LS18_9EURO</name>
<dbReference type="AlphaFoldDB" id="A0A9W9LS18"/>
<reference evidence="2" key="2">
    <citation type="journal article" date="2023" name="IMA Fungus">
        <title>Comparative genomic study of the Penicillium genus elucidates a diverse pangenome and 15 lateral gene transfer events.</title>
        <authorList>
            <person name="Petersen C."/>
            <person name="Sorensen T."/>
            <person name="Nielsen M.R."/>
            <person name="Sondergaard T.E."/>
            <person name="Sorensen J.L."/>
            <person name="Fitzpatrick D.A."/>
            <person name="Frisvad J.C."/>
            <person name="Nielsen K.L."/>
        </authorList>
    </citation>
    <scope>NUCLEOTIDE SEQUENCE</scope>
    <source>
        <strain evidence="2">IBT 26290</strain>
    </source>
</reference>
<feature type="signal peptide" evidence="1">
    <location>
        <begin position="1"/>
        <end position="24"/>
    </location>
</feature>
<dbReference type="EMBL" id="JAPQKN010000001">
    <property type="protein sequence ID" value="KAJ5174441.1"/>
    <property type="molecule type" value="Genomic_DNA"/>
</dbReference>
<evidence type="ECO:0000256" key="1">
    <source>
        <dbReference type="SAM" id="SignalP"/>
    </source>
</evidence>
<comment type="caution">
    <text evidence="2">The sequence shown here is derived from an EMBL/GenBank/DDBJ whole genome shotgun (WGS) entry which is preliminary data.</text>
</comment>
<organism evidence="2 3">
    <name type="scientific">Penicillium canariense</name>
    <dbReference type="NCBI Taxonomy" id="189055"/>
    <lineage>
        <taxon>Eukaryota</taxon>
        <taxon>Fungi</taxon>
        <taxon>Dikarya</taxon>
        <taxon>Ascomycota</taxon>
        <taxon>Pezizomycotina</taxon>
        <taxon>Eurotiomycetes</taxon>
        <taxon>Eurotiomycetidae</taxon>
        <taxon>Eurotiales</taxon>
        <taxon>Aspergillaceae</taxon>
        <taxon>Penicillium</taxon>
    </lineage>
</organism>
<keyword evidence="1" id="KW-0732">Signal</keyword>
<evidence type="ECO:0000313" key="2">
    <source>
        <dbReference type="EMBL" id="KAJ5174441.1"/>
    </source>
</evidence>
<evidence type="ECO:0000313" key="3">
    <source>
        <dbReference type="Proteomes" id="UP001149163"/>
    </source>
</evidence>
<protein>
    <submittedName>
        <fullName evidence="2">Uncharacterized protein</fullName>
    </submittedName>
</protein>
<dbReference type="Proteomes" id="UP001149163">
    <property type="component" value="Unassembled WGS sequence"/>
</dbReference>
<gene>
    <name evidence="2" type="ORF">N7482_000318</name>
</gene>
<accession>A0A9W9LS18</accession>
<reference evidence="2" key="1">
    <citation type="submission" date="2022-11" db="EMBL/GenBank/DDBJ databases">
        <authorList>
            <person name="Petersen C."/>
        </authorList>
    </citation>
    <scope>NUCLEOTIDE SEQUENCE</scope>
    <source>
        <strain evidence="2">IBT 26290</strain>
    </source>
</reference>
<feature type="chain" id="PRO_5040862068" evidence="1">
    <location>
        <begin position="25"/>
        <end position="251"/>
    </location>
</feature>
<dbReference type="RefSeq" id="XP_056546049.1">
    <property type="nucleotide sequence ID" value="XM_056682443.1"/>
</dbReference>
<proteinExistence type="predicted"/>
<keyword evidence="3" id="KW-1185">Reference proteome</keyword>